<name>A0ABT5X8E3_9EURY</name>
<proteinExistence type="predicted"/>
<protein>
    <submittedName>
        <fullName evidence="1">Thioredoxin family protein</fullName>
    </submittedName>
</protein>
<accession>A0ABT5X8E3</accession>
<dbReference type="InterPro" id="IPR036249">
    <property type="entry name" value="Thioredoxin-like_sf"/>
</dbReference>
<dbReference type="Proteomes" id="UP001220010">
    <property type="component" value="Unassembled WGS sequence"/>
</dbReference>
<gene>
    <name evidence="1" type="ORF">P0O15_07290</name>
</gene>
<organism evidence="1 2">
    <name type="scientific">Candidatus Methanocrinis natronophilus</name>
    <dbReference type="NCBI Taxonomy" id="3033396"/>
    <lineage>
        <taxon>Archaea</taxon>
        <taxon>Methanobacteriati</taxon>
        <taxon>Methanobacteriota</taxon>
        <taxon>Stenosarchaea group</taxon>
        <taxon>Methanomicrobia</taxon>
        <taxon>Methanotrichales</taxon>
        <taxon>Methanotrichaceae</taxon>
        <taxon>Methanocrinis</taxon>
    </lineage>
</organism>
<dbReference type="EMBL" id="JARFPK010000023">
    <property type="protein sequence ID" value="MDF0590970.1"/>
    <property type="molecule type" value="Genomic_DNA"/>
</dbReference>
<comment type="caution">
    <text evidence="1">The sequence shown here is derived from an EMBL/GenBank/DDBJ whole genome shotgun (WGS) entry which is preliminary data.</text>
</comment>
<keyword evidence="2" id="KW-1185">Reference proteome</keyword>
<reference evidence="1 2" key="1">
    <citation type="submission" date="2023-03" db="EMBL/GenBank/DDBJ databases">
        <title>WGS of Methanotrichaceae archaeon Mx.</title>
        <authorList>
            <person name="Sorokin D.Y."/>
            <person name="Merkel A.Y."/>
        </authorList>
    </citation>
    <scope>NUCLEOTIDE SEQUENCE [LARGE SCALE GENOMIC DNA]</scope>
    <source>
        <strain evidence="1 2">Mx</strain>
    </source>
</reference>
<sequence>MSVVVAAADLTWGEVVERSKMPVLAIFHSPACPYCQEMMATPTFKLFCGGRPVQEMVGAVQPSLLKRMLQEGISTGAKCRRRSKPIDYNIGTLQGSPALRRSTIVPPSHISLFSRPSDPERGDSPQLMIINNITCR</sequence>
<dbReference type="RefSeq" id="WP_316966715.1">
    <property type="nucleotide sequence ID" value="NZ_JARFPK010000023.1"/>
</dbReference>
<dbReference type="CDD" id="cd02947">
    <property type="entry name" value="TRX_family"/>
    <property type="match status" value="1"/>
</dbReference>
<evidence type="ECO:0000313" key="1">
    <source>
        <dbReference type="EMBL" id="MDF0590970.1"/>
    </source>
</evidence>
<evidence type="ECO:0000313" key="2">
    <source>
        <dbReference type="Proteomes" id="UP001220010"/>
    </source>
</evidence>
<dbReference type="SUPFAM" id="SSF52833">
    <property type="entry name" value="Thioredoxin-like"/>
    <property type="match status" value="1"/>
</dbReference>